<keyword evidence="6" id="KW-0969">Cilium</keyword>
<proteinExistence type="inferred from homology"/>
<dbReference type="PRINTS" id="PR01006">
    <property type="entry name" value="FLGHOOKFLIE"/>
</dbReference>
<name>A0ABS3EA15_9GAMM</name>
<keyword evidence="6" id="KW-0966">Cell projection</keyword>
<comment type="similarity">
    <text evidence="2 5">Belongs to the FliE family.</text>
</comment>
<keyword evidence="6" id="KW-0282">Flagellum</keyword>
<protein>
    <recommendedName>
        <fullName evidence="3 5">Flagellar hook-basal body complex protein FliE</fullName>
    </recommendedName>
</protein>
<dbReference type="NCBIfam" id="TIGR00205">
    <property type="entry name" value="fliE"/>
    <property type="match status" value="1"/>
</dbReference>
<accession>A0ABS3EA15</accession>
<dbReference type="Proteomes" id="UP000664293">
    <property type="component" value="Unassembled WGS sequence"/>
</dbReference>
<dbReference type="Pfam" id="PF02049">
    <property type="entry name" value="FliE"/>
    <property type="match status" value="1"/>
</dbReference>
<evidence type="ECO:0000256" key="4">
    <source>
        <dbReference type="ARBA" id="ARBA00023143"/>
    </source>
</evidence>
<keyword evidence="4 5" id="KW-0975">Bacterial flagellum</keyword>
<comment type="subcellular location">
    <subcellularLocation>
        <location evidence="1 5">Bacterial flagellum basal body</location>
    </subcellularLocation>
</comment>
<organism evidence="6 7">
    <name type="scientific">Microbulbifer salipaludis</name>
    <dbReference type="NCBI Taxonomy" id="187980"/>
    <lineage>
        <taxon>Bacteria</taxon>
        <taxon>Pseudomonadati</taxon>
        <taxon>Pseudomonadota</taxon>
        <taxon>Gammaproteobacteria</taxon>
        <taxon>Cellvibrionales</taxon>
        <taxon>Microbulbiferaceae</taxon>
        <taxon>Microbulbifer</taxon>
    </lineage>
</organism>
<dbReference type="HAMAP" id="MF_00724">
    <property type="entry name" value="FliE"/>
    <property type="match status" value="1"/>
</dbReference>
<evidence type="ECO:0000313" key="6">
    <source>
        <dbReference type="EMBL" id="MBN8432155.1"/>
    </source>
</evidence>
<dbReference type="PANTHER" id="PTHR34653:SF1">
    <property type="entry name" value="FLAGELLAR HOOK-BASAL BODY COMPLEX PROTEIN FLIE"/>
    <property type="match status" value="1"/>
</dbReference>
<evidence type="ECO:0000256" key="3">
    <source>
        <dbReference type="ARBA" id="ARBA00018024"/>
    </source>
</evidence>
<dbReference type="InterPro" id="IPR001624">
    <property type="entry name" value="FliE"/>
</dbReference>
<evidence type="ECO:0000256" key="5">
    <source>
        <dbReference type="HAMAP-Rule" id="MF_00724"/>
    </source>
</evidence>
<reference evidence="6 7" key="1">
    <citation type="submission" date="2020-12" db="EMBL/GenBank/DDBJ databases">
        <title>Oil enriched cultivation method for isolating marine PHA-producing bacteria.</title>
        <authorList>
            <person name="Zheng W."/>
            <person name="Yu S."/>
            <person name="Huang Y."/>
        </authorList>
    </citation>
    <scope>NUCLEOTIDE SEQUENCE [LARGE SCALE GENOMIC DNA]</scope>
    <source>
        <strain evidence="6 7">SN0-2</strain>
    </source>
</reference>
<dbReference type="RefSeq" id="WP_207003455.1">
    <property type="nucleotide sequence ID" value="NZ_JAEKJR010000002.1"/>
</dbReference>
<dbReference type="PANTHER" id="PTHR34653">
    <property type="match status" value="1"/>
</dbReference>
<evidence type="ECO:0000313" key="7">
    <source>
        <dbReference type="Proteomes" id="UP000664293"/>
    </source>
</evidence>
<evidence type="ECO:0000256" key="2">
    <source>
        <dbReference type="ARBA" id="ARBA00009272"/>
    </source>
</evidence>
<evidence type="ECO:0000256" key="1">
    <source>
        <dbReference type="ARBA" id="ARBA00004117"/>
    </source>
</evidence>
<gene>
    <name evidence="5 6" type="primary">fliE</name>
    <name evidence="6" type="ORF">JF535_14985</name>
</gene>
<dbReference type="EMBL" id="JAEKJR010000002">
    <property type="protein sequence ID" value="MBN8432155.1"/>
    <property type="molecule type" value="Genomic_DNA"/>
</dbReference>
<sequence length="97" mass="10962">MSIDSIRPVYSAMSEIIGNETSVNGLSNGPDFTQFLDNVSQETIRVEGLVEEFVRGGDIELHTVMIEMQNIKLKLQAVTELRNKVVEAYQEVMRMQV</sequence>
<keyword evidence="7" id="KW-1185">Reference proteome</keyword>
<comment type="caution">
    <text evidence="6">The sequence shown here is derived from an EMBL/GenBank/DDBJ whole genome shotgun (WGS) entry which is preliminary data.</text>
</comment>